<evidence type="ECO:0000313" key="6">
    <source>
        <dbReference type="EMBL" id="GFP31282.1"/>
    </source>
</evidence>
<evidence type="ECO:0000256" key="4">
    <source>
        <dbReference type="RuleBase" id="RU361277"/>
    </source>
</evidence>
<evidence type="ECO:0000256" key="2">
    <source>
        <dbReference type="ARBA" id="ARBA00022833"/>
    </source>
</evidence>
<dbReference type="InterPro" id="IPR050129">
    <property type="entry name" value="Zn_alcohol_dh"/>
</dbReference>
<comment type="similarity">
    <text evidence="4">Belongs to the zinc-containing alcohol dehydrogenase family.</text>
</comment>
<dbReference type="GO" id="GO:0008270">
    <property type="term" value="F:zinc ion binding"/>
    <property type="evidence" value="ECO:0007669"/>
    <property type="project" value="InterPro"/>
</dbReference>
<comment type="cofactor">
    <cofactor evidence="4">
        <name>Zn(2+)</name>
        <dbReference type="ChEBI" id="CHEBI:29105"/>
    </cofactor>
</comment>
<dbReference type="InterPro" id="IPR002328">
    <property type="entry name" value="ADH_Zn_CS"/>
</dbReference>
<dbReference type="PANTHER" id="PTHR43401:SF2">
    <property type="entry name" value="L-THREONINE 3-DEHYDROGENASE"/>
    <property type="match status" value="1"/>
</dbReference>
<evidence type="ECO:0000256" key="3">
    <source>
        <dbReference type="ARBA" id="ARBA00023002"/>
    </source>
</evidence>
<dbReference type="Proteomes" id="UP000588083">
    <property type="component" value="Unassembled WGS sequence"/>
</dbReference>
<dbReference type="SMART" id="SM00829">
    <property type="entry name" value="PKS_ER"/>
    <property type="match status" value="1"/>
</dbReference>
<dbReference type="AlphaFoldDB" id="A0A6V8PEZ1"/>
<dbReference type="Gene3D" id="3.90.180.10">
    <property type="entry name" value="Medium-chain alcohol dehydrogenases, catalytic domain"/>
    <property type="match status" value="1"/>
</dbReference>
<keyword evidence="1 4" id="KW-0479">Metal-binding</keyword>
<reference evidence="6 7" key="1">
    <citation type="journal article" date="2020" name="Front. Microbiol.">
        <title>Single-cell genomics of novel Actinobacteria with the Wood-Ljungdahl pathway discovered in a serpentinizing system.</title>
        <authorList>
            <person name="Merino N."/>
            <person name="Kawai M."/>
            <person name="Boyd E.S."/>
            <person name="Colman D.R."/>
            <person name="McGlynn S.E."/>
            <person name="Nealson K.H."/>
            <person name="Kurokawa K."/>
            <person name="Hongoh Y."/>
        </authorList>
    </citation>
    <scope>NUCLEOTIDE SEQUENCE [LARGE SCALE GENOMIC DNA]</scope>
    <source>
        <strain evidence="6 7">S34</strain>
    </source>
</reference>
<dbReference type="InterPro" id="IPR036291">
    <property type="entry name" value="NAD(P)-bd_dom_sf"/>
</dbReference>
<keyword evidence="3" id="KW-0560">Oxidoreductase</keyword>
<proteinExistence type="inferred from homology"/>
<dbReference type="EMBL" id="BLRZ01000240">
    <property type="protein sequence ID" value="GFP31282.1"/>
    <property type="molecule type" value="Genomic_DNA"/>
</dbReference>
<organism evidence="6 7">
    <name type="scientific">Candidatus Hakubella thermalkaliphila</name>
    <dbReference type="NCBI Taxonomy" id="2754717"/>
    <lineage>
        <taxon>Bacteria</taxon>
        <taxon>Bacillati</taxon>
        <taxon>Actinomycetota</taxon>
        <taxon>Actinomycetota incertae sedis</taxon>
        <taxon>Candidatus Hakubellales</taxon>
        <taxon>Candidatus Hakubellaceae</taxon>
        <taxon>Candidatus Hakubella</taxon>
    </lineage>
</organism>
<gene>
    <name evidence="6" type="ORF">HKBW3S34_02201</name>
</gene>
<dbReference type="InterPro" id="IPR013154">
    <property type="entry name" value="ADH-like_N"/>
</dbReference>
<evidence type="ECO:0000259" key="5">
    <source>
        <dbReference type="SMART" id="SM00829"/>
    </source>
</evidence>
<sequence length="354" mass="39035">MNQMNAALFYGPGDVRFERIEVPKPGPGEVLLRVGAALTCGTDIKTYQRGHPTMIKKIPCTFGHEFSGTIVELGKGVTRFQPGMRVVPANTAPCQMCFYCKNGRQSLCEDLLYMNGGYAEYIAIPERIVRYNLLEIPDHLSFQEAALTEPLACAIHGVERSEIKLGDTVVILGSGPLGLMITRLVHLRGARTILLGKGQERMEKAKKFGADEVIDISQVEDKVKAAREMTEGGRGADVVIEAVGRPEAWEEAIQIARKGATVNLFGGCKSGTSITVDTVLLHYSELKLMGVYHHTPNYIKRALDMLSTRLVDGREFIRETLPLSQLLEAFARVKRLSKNSNFKNSSPTSPLKRS</sequence>
<dbReference type="SUPFAM" id="SSF51735">
    <property type="entry name" value="NAD(P)-binding Rossmann-fold domains"/>
    <property type="match status" value="1"/>
</dbReference>
<dbReference type="GO" id="GO:0016491">
    <property type="term" value="F:oxidoreductase activity"/>
    <property type="evidence" value="ECO:0007669"/>
    <property type="project" value="UniProtKB-KW"/>
</dbReference>
<feature type="domain" description="Enoyl reductase (ER)" evidence="5">
    <location>
        <begin position="11"/>
        <end position="336"/>
    </location>
</feature>
<keyword evidence="2 4" id="KW-0862">Zinc</keyword>
<dbReference type="RefSeq" id="WP_258190526.1">
    <property type="nucleotide sequence ID" value="NZ_BLRZ01000240.1"/>
</dbReference>
<comment type="caution">
    <text evidence="6">The sequence shown here is derived from an EMBL/GenBank/DDBJ whole genome shotgun (WGS) entry which is preliminary data.</text>
</comment>
<evidence type="ECO:0000256" key="1">
    <source>
        <dbReference type="ARBA" id="ARBA00022723"/>
    </source>
</evidence>
<dbReference type="Pfam" id="PF00107">
    <property type="entry name" value="ADH_zinc_N"/>
    <property type="match status" value="1"/>
</dbReference>
<evidence type="ECO:0000313" key="7">
    <source>
        <dbReference type="Proteomes" id="UP000588083"/>
    </source>
</evidence>
<accession>A0A6V8PEZ1</accession>
<dbReference type="PANTHER" id="PTHR43401">
    <property type="entry name" value="L-THREONINE 3-DEHYDROGENASE"/>
    <property type="match status" value="1"/>
</dbReference>
<dbReference type="InterPro" id="IPR020843">
    <property type="entry name" value="ER"/>
</dbReference>
<protein>
    <submittedName>
        <fullName evidence="6">L-iditol 2-dehydrogenase</fullName>
    </submittedName>
</protein>
<dbReference type="SUPFAM" id="SSF50129">
    <property type="entry name" value="GroES-like"/>
    <property type="match status" value="1"/>
</dbReference>
<dbReference type="InterPro" id="IPR011032">
    <property type="entry name" value="GroES-like_sf"/>
</dbReference>
<name>A0A6V8PEZ1_9ACTN</name>
<keyword evidence="7" id="KW-1185">Reference proteome</keyword>
<dbReference type="InterPro" id="IPR013149">
    <property type="entry name" value="ADH-like_C"/>
</dbReference>
<dbReference type="Gene3D" id="3.40.50.720">
    <property type="entry name" value="NAD(P)-binding Rossmann-like Domain"/>
    <property type="match status" value="1"/>
</dbReference>
<dbReference type="PROSITE" id="PS00059">
    <property type="entry name" value="ADH_ZINC"/>
    <property type="match status" value="1"/>
</dbReference>
<dbReference type="Pfam" id="PF08240">
    <property type="entry name" value="ADH_N"/>
    <property type="match status" value="1"/>
</dbReference>